<proteinExistence type="inferred from homology"/>
<dbReference type="RefSeq" id="WP_204963775.1">
    <property type="nucleotide sequence ID" value="NZ_BAAAUR010000001.1"/>
</dbReference>
<reference evidence="7" key="1">
    <citation type="journal article" date="2014" name="Int. J. Syst. Evol. Microbiol.">
        <title>Complete genome sequence of Corynebacterium casei LMG S-19264T (=DSM 44701T), isolated from a smear-ripened cheese.</title>
        <authorList>
            <consortium name="US DOE Joint Genome Institute (JGI-PGF)"/>
            <person name="Walter F."/>
            <person name="Albersmeier A."/>
            <person name="Kalinowski J."/>
            <person name="Ruckert C."/>
        </authorList>
    </citation>
    <scope>NUCLEOTIDE SEQUENCE</scope>
    <source>
        <strain evidence="7">VKM Ac-1940</strain>
    </source>
</reference>
<evidence type="ECO:0000256" key="3">
    <source>
        <dbReference type="ARBA" id="ARBA00022448"/>
    </source>
</evidence>
<dbReference type="PROSITE" id="PS51257">
    <property type="entry name" value="PROKAR_LIPOPROTEIN"/>
    <property type="match status" value="1"/>
</dbReference>
<feature type="chain" id="PRO_5040995560" evidence="5">
    <location>
        <begin position="26"/>
        <end position="342"/>
    </location>
</feature>
<dbReference type="PROSITE" id="PS50983">
    <property type="entry name" value="FE_B12_PBP"/>
    <property type="match status" value="1"/>
</dbReference>
<sequence>MPRIRLAAAALAAAGALLLSGCAGAASPDASANGTAADGAFPVTITHALGETTIAAKPERVATISWGNQDVALALGVVPVGMDSQVWAWTGSAAPGVYPWTSDKITELGGANPVIFGTTDGIDFEKIADTKPNVILAAQSGLTAADYSTLSAIAPVVAYPGVPWFTPWRDQITLNAKALGLASQGDALISDLDTQIADATAGSGFAGKTAAFFYASSSDLSKVSLYTGGDPRTAFLHDLGFGLPKVAADAAAKGTFYLDFSAENADQLADVDVIVAYGDAGLLPALQADPLWSTLPAVKNGAVLAVGQGDAFSAAVTPTPLSIPWVLKDYVAKLEDVAAKVK</sequence>
<feature type="signal peptide" evidence="5">
    <location>
        <begin position="1"/>
        <end position="25"/>
    </location>
</feature>
<dbReference type="GO" id="GO:1901678">
    <property type="term" value="P:iron coordination entity transport"/>
    <property type="evidence" value="ECO:0007669"/>
    <property type="project" value="UniProtKB-ARBA"/>
</dbReference>
<dbReference type="AlphaFoldDB" id="A0A9W6M5T7"/>
<evidence type="ECO:0000313" key="8">
    <source>
        <dbReference type="Proteomes" id="UP001142291"/>
    </source>
</evidence>
<feature type="domain" description="Fe/B12 periplasmic-binding" evidence="6">
    <location>
        <begin position="60"/>
        <end position="338"/>
    </location>
</feature>
<comment type="caution">
    <text evidence="7">The sequence shown here is derived from an EMBL/GenBank/DDBJ whole genome shotgun (WGS) entry which is preliminary data.</text>
</comment>
<comment type="similarity">
    <text evidence="2">Belongs to the bacterial solute-binding protein 8 family.</text>
</comment>
<keyword evidence="8" id="KW-1185">Reference proteome</keyword>
<evidence type="ECO:0000256" key="2">
    <source>
        <dbReference type="ARBA" id="ARBA00008814"/>
    </source>
</evidence>
<dbReference type="PANTHER" id="PTHR30532">
    <property type="entry name" value="IRON III DICITRATE-BINDING PERIPLASMIC PROTEIN"/>
    <property type="match status" value="1"/>
</dbReference>
<evidence type="ECO:0000259" key="6">
    <source>
        <dbReference type="PROSITE" id="PS50983"/>
    </source>
</evidence>
<dbReference type="Pfam" id="PF01497">
    <property type="entry name" value="Peripla_BP_2"/>
    <property type="match status" value="1"/>
</dbReference>
<reference evidence="7" key="2">
    <citation type="submission" date="2023-01" db="EMBL/GenBank/DDBJ databases">
        <authorList>
            <person name="Sun Q."/>
            <person name="Evtushenko L."/>
        </authorList>
    </citation>
    <scope>NUCLEOTIDE SEQUENCE</scope>
    <source>
        <strain evidence="7">VKM Ac-1940</strain>
    </source>
</reference>
<evidence type="ECO:0000256" key="5">
    <source>
        <dbReference type="SAM" id="SignalP"/>
    </source>
</evidence>
<name>A0A9W6M5T7_9MICO</name>
<dbReference type="Gene3D" id="3.40.50.1980">
    <property type="entry name" value="Nitrogenase molybdenum iron protein domain"/>
    <property type="match status" value="2"/>
</dbReference>
<protein>
    <submittedName>
        <fullName evidence="7">Periplasmic binding protein</fullName>
    </submittedName>
</protein>
<keyword evidence="3" id="KW-0813">Transport</keyword>
<dbReference type="PANTHER" id="PTHR30532:SF24">
    <property type="entry name" value="FERRIC ENTEROBACTIN-BINDING PERIPLASMIC PROTEIN FEPB"/>
    <property type="match status" value="1"/>
</dbReference>
<dbReference type="GO" id="GO:0030288">
    <property type="term" value="C:outer membrane-bounded periplasmic space"/>
    <property type="evidence" value="ECO:0007669"/>
    <property type="project" value="TreeGrafter"/>
</dbReference>
<keyword evidence="4 5" id="KW-0732">Signal</keyword>
<gene>
    <name evidence="7" type="ORF">GCM10017591_18220</name>
</gene>
<comment type="subcellular location">
    <subcellularLocation>
        <location evidence="1">Cell envelope</location>
    </subcellularLocation>
</comment>
<dbReference type="CDD" id="cd01146">
    <property type="entry name" value="FhuD"/>
    <property type="match status" value="1"/>
</dbReference>
<dbReference type="EMBL" id="BSER01000009">
    <property type="protein sequence ID" value="GLJ95759.1"/>
    <property type="molecule type" value="Genomic_DNA"/>
</dbReference>
<evidence type="ECO:0000256" key="1">
    <source>
        <dbReference type="ARBA" id="ARBA00004196"/>
    </source>
</evidence>
<dbReference type="InterPro" id="IPR051313">
    <property type="entry name" value="Bact_iron-sidero_bind"/>
</dbReference>
<evidence type="ECO:0000313" key="7">
    <source>
        <dbReference type="EMBL" id="GLJ95759.1"/>
    </source>
</evidence>
<evidence type="ECO:0000256" key="4">
    <source>
        <dbReference type="ARBA" id="ARBA00022729"/>
    </source>
</evidence>
<accession>A0A9W6M5T7</accession>
<dbReference type="InterPro" id="IPR002491">
    <property type="entry name" value="ABC_transptr_periplasmic_BD"/>
</dbReference>
<dbReference type="SUPFAM" id="SSF53807">
    <property type="entry name" value="Helical backbone' metal receptor"/>
    <property type="match status" value="1"/>
</dbReference>
<dbReference type="Proteomes" id="UP001142291">
    <property type="component" value="Unassembled WGS sequence"/>
</dbReference>
<organism evidence="7 8">
    <name type="scientific">Microbacterium dextranolyticum</name>
    <dbReference type="NCBI Taxonomy" id="36806"/>
    <lineage>
        <taxon>Bacteria</taxon>
        <taxon>Bacillati</taxon>
        <taxon>Actinomycetota</taxon>
        <taxon>Actinomycetes</taxon>
        <taxon>Micrococcales</taxon>
        <taxon>Microbacteriaceae</taxon>
        <taxon>Microbacterium</taxon>
    </lineage>
</organism>